<organism evidence="3 4">
    <name type="scientific">Spongiactinospora gelatinilytica</name>
    <dbReference type="NCBI Taxonomy" id="2666298"/>
    <lineage>
        <taxon>Bacteria</taxon>
        <taxon>Bacillati</taxon>
        <taxon>Actinomycetota</taxon>
        <taxon>Actinomycetes</taxon>
        <taxon>Streptosporangiales</taxon>
        <taxon>Streptosporangiaceae</taxon>
        <taxon>Spongiactinospora</taxon>
    </lineage>
</organism>
<feature type="region of interest" description="Disordered" evidence="1">
    <location>
        <begin position="1"/>
        <end position="26"/>
    </location>
</feature>
<dbReference type="Proteomes" id="UP000248544">
    <property type="component" value="Unassembled WGS sequence"/>
</dbReference>
<name>A0A2W2HZZ4_9ACTN</name>
<evidence type="ECO:0000259" key="2">
    <source>
        <dbReference type="Pfam" id="PF11716"/>
    </source>
</evidence>
<evidence type="ECO:0000313" key="4">
    <source>
        <dbReference type="Proteomes" id="UP000248544"/>
    </source>
</evidence>
<evidence type="ECO:0000313" key="3">
    <source>
        <dbReference type="EMBL" id="PZG57015.1"/>
    </source>
</evidence>
<reference evidence="3 4" key="1">
    <citation type="submission" date="2018-01" db="EMBL/GenBank/DDBJ databases">
        <title>Draft genome sequence of Sphaerisporangium sp. 7K107.</title>
        <authorList>
            <person name="Sahin N."/>
            <person name="Saygin H."/>
            <person name="Ay H."/>
        </authorList>
    </citation>
    <scope>NUCLEOTIDE SEQUENCE [LARGE SCALE GENOMIC DNA]</scope>
    <source>
        <strain evidence="3 4">7K107</strain>
    </source>
</reference>
<dbReference type="GO" id="GO:0046872">
    <property type="term" value="F:metal ion binding"/>
    <property type="evidence" value="ECO:0007669"/>
    <property type="project" value="InterPro"/>
</dbReference>
<dbReference type="InterPro" id="IPR034660">
    <property type="entry name" value="DinB/YfiT-like"/>
</dbReference>
<sequence>MSSSRFGSLHLNDHDERTPVTYDETKRGTGRAAGLWPLVHAERAALAADLADLTDEQWATRSLSTALTVREVLAHLTAAASLNAVRWMVGVIRCRFDFDKQVAMRLAEQLGASPAETLERFRRVVTSTTKPPLPIMAMLGETIVHGEDIRRPLGIRHEYPIGTVTRLAEYYQGSDQVVAARKRITGLRLTATDGPFATGSGPLVSGTTLVLVMAMTGRSVYCDELDGDGVEILRGRRDLT</sequence>
<protein>
    <recommendedName>
        <fullName evidence="2">Mycothiol-dependent maleylpyruvate isomerase metal-binding domain-containing protein</fullName>
    </recommendedName>
</protein>
<comment type="caution">
    <text evidence="3">The sequence shown here is derived from an EMBL/GenBank/DDBJ whole genome shotgun (WGS) entry which is preliminary data.</text>
</comment>
<gene>
    <name evidence="3" type="ORF">C1I98_00525</name>
</gene>
<feature type="compositionally biased region" description="Basic and acidic residues" evidence="1">
    <location>
        <begin position="11"/>
        <end position="26"/>
    </location>
</feature>
<dbReference type="Pfam" id="PF11716">
    <property type="entry name" value="MDMPI_N"/>
    <property type="match status" value="1"/>
</dbReference>
<dbReference type="EMBL" id="POUA01000002">
    <property type="protein sequence ID" value="PZG57015.1"/>
    <property type="molecule type" value="Genomic_DNA"/>
</dbReference>
<dbReference type="InterPro" id="IPR024344">
    <property type="entry name" value="MDMPI_metal-binding"/>
</dbReference>
<evidence type="ECO:0000256" key="1">
    <source>
        <dbReference type="SAM" id="MobiDB-lite"/>
    </source>
</evidence>
<feature type="domain" description="Mycothiol-dependent maleylpyruvate isomerase metal-binding" evidence="2">
    <location>
        <begin position="39"/>
        <end position="129"/>
    </location>
</feature>
<dbReference type="Gene3D" id="1.20.120.450">
    <property type="entry name" value="dinb family like domain"/>
    <property type="match status" value="1"/>
</dbReference>
<keyword evidence="4" id="KW-1185">Reference proteome</keyword>
<accession>A0A2W2HZZ4</accession>
<dbReference type="AlphaFoldDB" id="A0A2W2HZZ4"/>
<dbReference type="NCBIfam" id="TIGR03083">
    <property type="entry name" value="maleylpyruvate isomerase family mycothiol-dependent enzyme"/>
    <property type="match status" value="1"/>
</dbReference>
<proteinExistence type="predicted"/>
<dbReference type="SUPFAM" id="SSF109854">
    <property type="entry name" value="DinB/YfiT-like putative metalloenzymes"/>
    <property type="match status" value="1"/>
</dbReference>
<dbReference type="InterPro" id="IPR017517">
    <property type="entry name" value="Maleyloyr_isom"/>
</dbReference>